<reference evidence="1" key="1">
    <citation type="submission" date="2020-07" db="EMBL/GenBank/DDBJ databases">
        <authorList>
            <person name="Pettersson B.M.F."/>
            <person name="Behra P.R.K."/>
            <person name="Ramesh M."/>
            <person name="Das S."/>
            <person name="Dasgupta S."/>
            <person name="Kirsebom L.A."/>
        </authorList>
    </citation>
    <scope>NUCLEOTIDE SEQUENCE</scope>
    <source>
        <strain evidence="1">DSM 44838</strain>
    </source>
</reference>
<accession>A0A9X3BS97</accession>
<dbReference type="EMBL" id="JACKVK010000003">
    <property type="protein sequence ID" value="MCV7419840.1"/>
    <property type="molecule type" value="Genomic_DNA"/>
</dbReference>
<keyword evidence="2" id="KW-1185">Reference proteome</keyword>
<comment type="caution">
    <text evidence="1">The sequence shown here is derived from an EMBL/GenBank/DDBJ whole genome shotgun (WGS) entry which is preliminary data.</text>
</comment>
<gene>
    <name evidence="1" type="ORF">H7K45_04740</name>
</gene>
<proteinExistence type="predicted"/>
<protein>
    <submittedName>
        <fullName evidence="1">Uncharacterized protein</fullName>
    </submittedName>
</protein>
<reference evidence="1" key="2">
    <citation type="journal article" date="2022" name="BMC Genomics">
        <title>Comparative genome analysis of mycobacteria focusing on tRNA and non-coding RNA.</title>
        <authorList>
            <person name="Behra P.R.K."/>
            <person name="Pettersson B.M.F."/>
            <person name="Ramesh M."/>
            <person name="Das S."/>
            <person name="Dasgupta S."/>
            <person name="Kirsebom L.A."/>
        </authorList>
    </citation>
    <scope>NUCLEOTIDE SEQUENCE</scope>
    <source>
        <strain evidence="1">DSM 44838</strain>
    </source>
</reference>
<evidence type="ECO:0000313" key="1">
    <source>
        <dbReference type="EMBL" id="MCV7419840.1"/>
    </source>
</evidence>
<dbReference type="AlphaFoldDB" id="A0A9X3BS97"/>
<dbReference type="Proteomes" id="UP001141629">
    <property type="component" value="Unassembled WGS sequence"/>
</dbReference>
<dbReference type="RefSeq" id="WP_263994622.1">
    <property type="nucleotide sequence ID" value="NZ_JACKVK010000003.1"/>
</dbReference>
<sequence>MSSAKELASALVAELARRDIRANVSAGADEYACNTEINDIPVSIYFGTDVDHADVRWMATDDQVHRIATQDIDPRDLADRVMDTLINPA</sequence>
<organism evidence="1 2">
    <name type="scientific">Mycobacterium yunnanensis</name>
    <dbReference type="NCBI Taxonomy" id="368477"/>
    <lineage>
        <taxon>Bacteria</taxon>
        <taxon>Bacillati</taxon>
        <taxon>Actinomycetota</taxon>
        <taxon>Actinomycetes</taxon>
        <taxon>Mycobacteriales</taxon>
        <taxon>Mycobacteriaceae</taxon>
        <taxon>Mycobacterium</taxon>
    </lineage>
</organism>
<evidence type="ECO:0000313" key="2">
    <source>
        <dbReference type="Proteomes" id="UP001141629"/>
    </source>
</evidence>
<name>A0A9X3BS97_9MYCO</name>